<organism evidence="3 4">
    <name type="scientific">Atractosteus spatula</name>
    <name type="common">Alligator gar</name>
    <name type="synonym">Lepisosteus spatula</name>
    <dbReference type="NCBI Taxonomy" id="7917"/>
    <lineage>
        <taxon>Eukaryota</taxon>
        <taxon>Metazoa</taxon>
        <taxon>Chordata</taxon>
        <taxon>Craniata</taxon>
        <taxon>Vertebrata</taxon>
        <taxon>Euteleostomi</taxon>
        <taxon>Actinopterygii</taxon>
        <taxon>Neopterygii</taxon>
        <taxon>Holostei</taxon>
        <taxon>Semionotiformes</taxon>
        <taxon>Lepisosteidae</taxon>
        <taxon>Atractosteus</taxon>
    </lineage>
</organism>
<proteinExistence type="predicted"/>
<dbReference type="PANTHER" id="PTHR24103">
    <property type="entry name" value="E3 UBIQUITIN-PROTEIN LIGASE TRIM"/>
    <property type="match status" value="1"/>
</dbReference>
<evidence type="ECO:0000259" key="2">
    <source>
        <dbReference type="PROSITE" id="PS50188"/>
    </source>
</evidence>
<reference evidence="3" key="1">
    <citation type="journal article" date="2021" name="Cell">
        <title>Tracing the genetic footprints of vertebrate landing in non-teleost ray-finned fishes.</title>
        <authorList>
            <person name="Bi X."/>
            <person name="Wang K."/>
            <person name="Yang L."/>
            <person name="Pan H."/>
            <person name="Jiang H."/>
            <person name="Wei Q."/>
            <person name="Fang M."/>
            <person name="Yu H."/>
            <person name="Zhu C."/>
            <person name="Cai Y."/>
            <person name="He Y."/>
            <person name="Gan X."/>
            <person name="Zeng H."/>
            <person name="Yu D."/>
            <person name="Zhu Y."/>
            <person name="Jiang H."/>
            <person name="Qiu Q."/>
            <person name="Yang H."/>
            <person name="Zhang Y.E."/>
            <person name="Wang W."/>
            <person name="Zhu M."/>
            <person name="He S."/>
            <person name="Zhang G."/>
        </authorList>
    </citation>
    <scope>NUCLEOTIDE SEQUENCE</scope>
    <source>
        <strain evidence="3">Allg_001</strain>
    </source>
</reference>
<keyword evidence="1" id="KW-0472">Membrane</keyword>
<dbReference type="Pfam" id="PF13765">
    <property type="entry name" value="PRY"/>
    <property type="match status" value="1"/>
</dbReference>
<dbReference type="CDD" id="cd13733">
    <property type="entry name" value="SPRY_PRY_C-I_1"/>
    <property type="match status" value="1"/>
</dbReference>
<dbReference type="Pfam" id="PF00622">
    <property type="entry name" value="SPRY"/>
    <property type="match status" value="1"/>
</dbReference>
<dbReference type="Proteomes" id="UP000736164">
    <property type="component" value="Unassembled WGS sequence"/>
</dbReference>
<dbReference type="InterPro" id="IPR050143">
    <property type="entry name" value="TRIM/RBCC"/>
</dbReference>
<accession>A0A8J7TFM0</accession>
<dbReference type="Gene3D" id="2.60.120.920">
    <property type="match status" value="1"/>
</dbReference>
<protein>
    <submittedName>
        <fullName evidence="3">BT3A3 protein</fullName>
    </submittedName>
</protein>
<comment type="caution">
    <text evidence="3">The sequence shown here is derived from an EMBL/GenBank/DDBJ whole genome shotgun (WGS) entry which is preliminary data.</text>
</comment>
<dbReference type="InterPro" id="IPR043136">
    <property type="entry name" value="B30.2/SPRY_sf"/>
</dbReference>
<sequence length="332" mass="37797">MSMELTPAYNNLDHIYQDAYSCRGQKGDMEEGRSSRRPVAAHHTGHESLYRRISFMLGGLCCALTVALLILCFFTFRISRQRTEDVTLVATLQPEPQNQKEKPLECVPSEKLKDDLQERIYRNLTERCASIPNAECKTGSMGATPGTVWRLILDSSANIYLDPSTAHPKLILSEGGKRLRCGISSSYVHDNPLRFNIWRCVLATEGFTAGRHYWEVDLGENLGWTLGVSKESAPRRGESPWTPEQGYWTLSYGNEFSAETEPLTQLSVTLKPRKLGMFLDYDERQILFYNAESSAHIYTFANMEFDDRQKLYPIFCTGFVNFDLTITSVRKN</sequence>
<feature type="non-terminal residue" evidence="3">
    <location>
        <position position="1"/>
    </location>
</feature>
<evidence type="ECO:0000256" key="1">
    <source>
        <dbReference type="SAM" id="Phobius"/>
    </source>
</evidence>
<dbReference type="InterPro" id="IPR006574">
    <property type="entry name" value="PRY"/>
</dbReference>
<dbReference type="InterPro" id="IPR003879">
    <property type="entry name" value="Butyrophylin_SPRY"/>
</dbReference>
<feature type="transmembrane region" description="Helical" evidence="1">
    <location>
        <begin position="53"/>
        <end position="76"/>
    </location>
</feature>
<evidence type="ECO:0000313" key="3">
    <source>
        <dbReference type="EMBL" id="MBN3321922.1"/>
    </source>
</evidence>
<keyword evidence="1" id="KW-1133">Transmembrane helix</keyword>
<dbReference type="AlphaFoldDB" id="A0A8J7TFM0"/>
<dbReference type="PROSITE" id="PS50188">
    <property type="entry name" value="B302_SPRY"/>
    <property type="match status" value="1"/>
</dbReference>
<feature type="domain" description="B30.2/SPRY" evidence="2">
    <location>
        <begin position="139"/>
        <end position="332"/>
    </location>
</feature>
<dbReference type="InterPro" id="IPR001870">
    <property type="entry name" value="B30.2/SPRY"/>
</dbReference>
<dbReference type="FunFam" id="2.60.120.920:FF:000004">
    <property type="entry name" value="Butyrophilin subfamily 1 member A1"/>
    <property type="match status" value="1"/>
</dbReference>
<feature type="non-terminal residue" evidence="3">
    <location>
        <position position="332"/>
    </location>
</feature>
<keyword evidence="4" id="KW-1185">Reference proteome</keyword>
<dbReference type="PRINTS" id="PR01407">
    <property type="entry name" value="BUTYPHLNCDUF"/>
</dbReference>
<dbReference type="InterPro" id="IPR003877">
    <property type="entry name" value="SPRY_dom"/>
</dbReference>
<keyword evidence="1" id="KW-0812">Transmembrane</keyword>
<dbReference type="SUPFAM" id="SSF49899">
    <property type="entry name" value="Concanavalin A-like lectins/glucanases"/>
    <property type="match status" value="1"/>
</dbReference>
<dbReference type="InterPro" id="IPR013320">
    <property type="entry name" value="ConA-like_dom_sf"/>
</dbReference>
<dbReference type="SMART" id="SM00449">
    <property type="entry name" value="SPRY"/>
    <property type="match status" value="1"/>
</dbReference>
<dbReference type="EMBL" id="JAAWVO010057163">
    <property type="protein sequence ID" value="MBN3321922.1"/>
    <property type="molecule type" value="Genomic_DNA"/>
</dbReference>
<gene>
    <name evidence="3" type="primary">Btn3a3_5</name>
    <name evidence="3" type="ORF">GTO95_0010966</name>
</gene>
<dbReference type="SMART" id="SM00589">
    <property type="entry name" value="PRY"/>
    <property type="match status" value="1"/>
</dbReference>
<evidence type="ECO:0000313" key="4">
    <source>
        <dbReference type="Proteomes" id="UP000736164"/>
    </source>
</evidence>
<name>A0A8J7TFM0_ATRSP</name>